<dbReference type="PANTHER" id="PTHR30634">
    <property type="entry name" value="OUTER MEMBRANE LOLAB LIPOPROTEIN INSERTION APPARATUS"/>
    <property type="match status" value="1"/>
</dbReference>
<accession>A0ABU0U9X3</accession>
<dbReference type="GO" id="GO:0003677">
    <property type="term" value="F:DNA binding"/>
    <property type="evidence" value="ECO:0007669"/>
    <property type="project" value="UniProtKB-KW"/>
</dbReference>
<dbReference type="CDD" id="cd07996">
    <property type="entry name" value="WGR_MMR_like"/>
    <property type="match status" value="1"/>
</dbReference>
<dbReference type="InterPro" id="IPR049809">
    <property type="entry name" value="YehF/YfeS-like_WGR"/>
</dbReference>
<comment type="caution">
    <text evidence="2">The sequence shown here is derived from an EMBL/GenBank/DDBJ whole genome shotgun (WGS) entry which is preliminary data.</text>
</comment>
<dbReference type="RefSeq" id="WP_307187113.1">
    <property type="nucleotide sequence ID" value="NZ_JAUTBA010000001.1"/>
</dbReference>
<dbReference type="Pfam" id="PF20103">
    <property type="entry name" value="DUF6493"/>
    <property type="match status" value="1"/>
</dbReference>
<dbReference type="Pfam" id="PF05406">
    <property type="entry name" value="WGR"/>
    <property type="match status" value="1"/>
</dbReference>
<proteinExistence type="predicted"/>
<dbReference type="InterPro" id="IPR045472">
    <property type="entry name" value="DUF6493"/>
</dbReference>
<dbReference type="InterPro" id="IPR036930">
    <property type="entry name" value="WGR_dom_sf"/>
</dbReference>
<evidence type="ECO:0000259" key="1">
    <source>
        <dbReference type="PROSITE" id="PS51977"/>
    </source>
</evidence>
<keyword evidence="2" id="KW-0238">DNA-binding</keyword>
<dbReference type="InterPro" id="IPR050458">
    <property type="entry name" value="LolB"/>
</dbReference>
<sequence length="230" mass="25980">MLKHLRYIDGASDKFWEIQTTGATHTVTYGRNGTAGQSKSKTFDSEEACLKDAEKLIAEKIKKGYSEDGAVGVDRGEKDSAVRPLSVASRRKEEALEALKLLIKEARIENIIPFLEEYANGNLEVLKKEIRAAKRYWVDYSDLSKDPEFKSKAQYNWGIRGTKAHQRTVKLLALATFSGSDAGSWNIFHELLNQAKSHDVMQILNYAKPNWLGSYLLQLVRKNDSGKRLL</sequence>
<dbReference type="Proteomes" id="UP001244640">
    <property type="component" value="Unassembled WGS sequence"/>
</dbReference>
<dbReference type="SMART" id="SM00773">
    <property type="entry name" value="WGR"/>
    <property type="match status" value="1"/>
</dbReference>
<dbReference type="EMBL" id="JAUTBA010000001">
    <property type="protein sequence ID" value="MDQ1151652.1"/>
    <property type="molecule type" value="Genomic_DNA"/>
</dbReference>
<evidence type="ECO:0000313" key="3">
    <source>
        <dbReference type="Proteomes" id="UP001244640"/>
    </source>
</evidence>
<dbReference type="InterPro" id="IPR008893">
    <property type="entry name" value="WGR_domain"/>
</dbReference>
<dbReference type="PANTHER" id="PTHR30634:SF13">
    <property type="entry name" value="PROTEIN YEHF"/>
    <property type="match status" value="1"/>
</dbReference>
<feature type="domain" description="WGR" evidence="1">
    <location>
        <begin position="1"/>
        <end position="79"/>
    </location>
</feature>
<keyword evidence="3" id="KW-1185">Reference proteome</keyword>
<dbReference type="SUPFAM" id="SSF142921">
    <property type="entry name" value="WGR domain-like"/>
    <property type="match status" value="1"/>
</dbReference>
<reference evidence="2 3" key="1">
    <citation type="submission" date="2023-07" db="EMBL/GenBank/DDBJ databases">
        <title>Functional and genomic diversity of the sorghum phyllosphere microbiome.</title>
        <authorList>
            <person name="Shade A."/>
        </authorList>
    </citation>
    <scope>NUCLEOTIDE SEQUENCE [LARGE SCALE GENOMIC DNA]</scope>
    <source>
        <strain evidence="2 3">SORGH_AS_0892</strain>
    </source>
</reference>
<evidence type="ECO:0000313" key="2">
    <source>
        <dbReference type="EMBL" id="MDQ1151652.1"/>
    </source>
</evidence>
<protein>
    <submittedName>
        <fullName evidence="2">DNA-binding WGR domain protein</fullName>
    </submittedName>
</protein>
<gene>
    <name evidence="2" type="ORF">QE382_003636</name>
</gene>
<dbReference type="PROSITE" id="PS51977">
    <property type="entry name" value="WGR"/>
    <property type="match status" value="1"/>
</dbReference>
<dbReference type="Gene3D" id="2.20.140.10">
    <property type="entry name" value="WGR domain"/>
    <property type="match status" value="1"/>
</dbReference>
<name>A0ABU0U9X3_9SPHI</name>
<organism evidence="2 3">
    <name type="scientific">Sphingobacterium zeae</name>
    <dbReference type="NCBI Taxonomy" id="1776859"/>
    <lineage>
        <taxon>Bacteria</taxon>
        <taxon>Pseudomonadati</taxon>
        <taxon>Bacteroidota</taxon>
        <taxon>Sphingobacteriia</taxon>
        <taxon>Sphingobacteriales</taxon>
        <taxon>Sphingobacteriaceae</taxon>
        <taxon>Sphingobacterium</taxon>
    </lineage>
</organism>